<reference evidence="1" key="1">
    <citation type="submission" date="2020-05" db="EMBL/GenBank/DDBJ databases">
        <authorList>
            <person name="Chiriac C."/>
            <person name="Salcher M."/>
            <person name="Ghai R."/>
            <person name="Kavagutti S V."/>
        </authorList>
    </citation>
    <scope>NUCLEOTIDE SEQUENCE</scope>
</reference>
<proteinExistence type="predicted"/>
<name>A0A6J7WAD9_9CAUD</name>
<protein>
    <submittedName>
        <fullName evidence="1">Bacteriophage T7 tail fibre protein</fullName>
    </submittedName>
</protein>
<organism evidence="1">
    <name type="scientific">uncultured Caudovirales phage</name>
    <dbReference type="NCBI Taxonomy" id="2100421"/>
    <lineage>
        <taxon>Viruses</taxon>
        <taxon>Duplodnaviria</taxon>
        <taxon>Heunggongvirae</taxon>
        <taxon>Uroviricota</taxon>
        <taxon>Caudoviricetes</taxon>
        <taxon>Peduoviridae</taxon>
        <taxon>Maltschvirus</taxon>
        <taxon>Maltschvirus maltsch</taxon>
    </lineage>
</organism>
<evidence type="ECO:0000313" key="1">
    <source>
        <dbReference type="EMBL" id="CAB5178907.1"/>
    </source>
</evidence>
<accession>A0A6J7WAD9</accession>
<dbReference type="EMBL" id="LR798207">
    <property type="protein sequence ID" value="CAB5178907.1"/>
    <property type="molecule type" value="Genomic_DNA"/>
</dbReference>
<gene>
    <name evidence="1" type="ORF">UFOVP158_50</name>
</gene>
<sequence>MAVSSSTTRADYTGNGVTTAFTIPFYFVDNSHVVVLSTVIATGAVTTLAIGTDYSLSGAGSPSGGTATLVAAPAATAKIAIYRNVPFTQVYHYVNGDTFPASAHEANLDLLCMESQQLNEAVSRSLQLPVQSTGVSAQLPTPESGKVLAWNSAATGIQNLDISTLATIVSYGTAASQLFNGDGVATAFTLASNPGSQANLDVAISGVTQRAGVDFTWTSGTTVTFTSAPAAGTNNVHIRYMQALAQNQVAGMTFSAYGPTSIMYGSGGNLSVSSGSPTSGPGGNAYDGGILTHQPTGDYQVSAYQVAATSGALPAWGPVSEFVARGTYDQATNFSRISLTAMAPYAGPALNDGADDFRIQQEASGTVAIKPFKITSQKNSTGWYLEYLDCLPGGNLQLFRRTDSPAPTGANLALILGQDKRALSNVLTAAGTQDSPSVQLYGNSYDSALHSVNWRQYVSVLTNAGSSKYRIQSQVDSAGWVNRLSIDDGGGLTDLTSVTFPTLTPTNGTVTVSSLSAHAGGTFTPALQFGGATTGITYSAQIGRFQRTGNRVYFEIRMALSSKGSATGTATIAGLPFTTLNLSGMVWSASFAGNNYAAGVSNLISTISAGVTAVSLQKFAAGAISNMAETDFTNTSTLTITGTYEV</sequence>